<keyword evidence="4" id="KW-0997">Cell inner membrane</keyword>
<feature type="transmembrane region" description="Helical" evidence="9">
    <location>
        <begin position="12"/>
        <end position="38"/>
    </location>
</feature>
<dbReference type="EMBL" id="JAFBEB010000004">
    <property type="protein sequence ID" value="MBM7589933.1"/>
    <property type="molecule type" value="Genomic_DNA"/>
</dbReference>
<dbReference type="InterPro" id="IPR007387">
    <property type="entry name" value="TRAP_DctQ"/>
</dbReference>
<evidence type="ECO:0000256" key="6">
    <source>
        <dbReference type="ARBA" id="ARBA00022989"/>
    </source>
</evidence>
<evidence type="ECO:0000256" key="7">
    <source>
        <dbReference type="ARBA" id="ARBA00023136"/>
    </source>
</evidence>
<keyword evidence="6 9" id="KW-1133">Transmembrane helix</keyword>
<evidence type="ECO:0000256" key="9">
    <source>
        <dbReference type="SAM" id="Phobius"/>
    </source>
</evidence>
<dbReference type="InterPro" id="IPR055348">
    <property type="entry name" value="DctQ"/>
</dbReference>
<keyword evidence="3" id="KW-1003">Cell membrane</keyword>
<keyword evidence="7 9" id="KW-0472">Membrane</keyword>
<keyword evidence="12" id="KW-1185">Reference proteome</keyword>
<dbReference type="GO" id="GO:0005886">
    <property type="term" value="C:plasma membrane"/>
    <property type="evidence" value="ECO:0007669"/>
    <property type="project" value="UniProtKB-SubCell"/>
</dbReference>
<dbReference type="RefSeq" id="WP_204517650.1">
    <property type="nucleotide sequence ID" value="NZ_BAABIN010000007.1"/>
</dbReference>
<dbReference type="GO" id="GO:0015740">
    <property type="term" value="P:C4-dicarboxylate transport"/>
    <property type="evidence" value="ECO:0007669"/>
    <property type="project" value="TreeGrafter"/>
</dbReference>
<keyword evidence="2" id="KW-0813">Transport</keyword>
<evidence type="ECO:0000256" key="5">
    <source>
        <dbReference type="ARBA" id="ARBA00022692"/>
    </source>
</evidence>
<gene>
    <name evidence="11" type="ORF">JOD01_001534</name>
</gene>
<evidence type="ECO:0000256" key="3">
    <source>
        <dbReference type="ARBA" id="ARBA00022475"/>
    </source>
</evidence>
<evidence type="ECO:0000256" key="2">
    <source>
        <dbReference type="ARBA" id="ARBA00022448"/>
    </source>
</evidence>
<dbReference type="Proteomes" id="UP000717624">
    <property type="component" value="Unassembled WGS sequence"/>
</dbReference>
<comment type="subcellular location">
    <subcellularLocation>
        <location evidence="1">Cell inner membrane</location>
        <topology evidence="1">Multi-pass membrane protein</topology>
    </subcellularLocation>
</comment>
<protein>
    <submittedName>
        <fullName evidence="11">TRAP-type C4-dicarboxylate transport system permease small subunit</fullName>
    </submittedName>
</protein>
<evidence type="ECO:0000313" key="11">
    <source>
        <dbReference type="EMBL" id="MBM7589933.1"/>
    </source>
</evidence>
<organism evidence="11 12">
    <name type="scientific">Brevibacillus fulvus</name>
    <dbReference type="NCBI Taxonomy" id="1125967"/>
    <lineage>
        <taxon>Bacteria</taxon>
        <taxon>Bacillati</taxon>
        <taxon>Bacillota</taxon>
        <taxon>Bacilli</taxon>
        <taxon>Bacillales</taxon>
        <taxon>Paenibacillaceae</taxon>
        <taxon>Brevibacillus</taxon>
    </lineage>
</organism>
<sequence length="163" mass="18145">MTFIKKCSDLIARLESVLVIVLFCVMLLSIVLGVAFRYFLNSPLSWAEEVAIYTLVWITFIAGSMGIKRQQAATVTLVFDRLSGRVRRVVLAVGFAIITLFCLLVLVLSIKWVTAPSMLMQKSPTLGISMLYPYLCIPFGMICMAIHAFAFLLTAIRGEEEIA</sequence>
<evidence type="ECO:0000313" key="12">
    <source>
        <dbReference type="Proteomes" id="UP000717624"/>
    </source>
</evidence>
<feature type="transmembrane region" description="Helical" evidence="9">
    <location>
        <begin position="132"/>
        <end position="156"/>
    </location>
</feature>
<dbReference type="PANTHER" id="PTHR35011">
    <property type="entry name" value="2,3-DIKETO-L-GULONATE TRAP TRANSPORTER SMALL PERMEASE PROTEIN YIAM"/>
    <property type="match status" value="1"/>
</dbReference>
<keyword evidence="5 9" id="KW-0812">Transmembrane</keyword>
<dbReference type="PANTHER" id="PTHR35011:SF2">
    <property type="entry name" value="2,3-DIKETO-L-GULONATE TRAP TRANSPORTER SMALL PERMEASE PROTEIN YIAM"/>
    <property type="match status" value="1"/>
</dbReference>
<evidence type="ECO:0000256" key="1">
    <source>
        <dbReference type="ARBA" id="ARBA00004429"/>
    </source>
</evidence>
<dbReference type="Pfam" id="PF04290">
    <property type="entry name" value="DctQ"/>
    <property type="match status" value="1"/>
</dbReference>
<evidence type="ECO:0000256" key="4">
    <source>
        <dbReference type="ARBA" id="ARBA00022519"/>
    </source>
</evidence>
<reference evidence="11" key="1">
    <citation type="submission" date="2021-01" db="EMBL/GenBank/DDBJ databases">
        <title>Genomic Encyclopedia of Type Strains, Phase IV (KMG-IV): sequencing the most valuable type-strain genomes for metagenomic binning, comparative biology and taxonomic classification.</title>
        <authorList>
            <person name="Goeker M."/>
        </authorList>
    </citation>
    <scope>NUCLEOTIDE SEQUENCE</scope>
    <source>
        <strain evidence="11">DSM 25523</strain>
    </source>
</reference>
<comment type="caution">
    <text evidence="11">The sequence shown here is derived from an EMBL/GenBank/DDBJ whole genome shotgun (WGS) entry which is preliminary data.</text>
</comment>
<feature type="transmembrane region" description="Helical" evidence="9">
    <location>
        <begin position="50"/>
        <end position="68"/>
    </location>
</feature>
<proteinExistence type="inferred from homology"/>
<accession>A0A938XYF0</accession>
<evidence type="ECO:0000259" key="10">
    <source>
        <dbReference type="Pfam" id="PF04290"/>
    </source>
</evidence>
<name>A0A938XYF0_9BACL</name>
<dbReference type="GO" id="GO:0022857">
    <property type="term" value="F:transmembrane transporter activity"/>
    <property type="evidence" value="ECO:0007669"/>
    <property type="project" value="TreeGrafter"/>
</dbReference>
<evidence type="ECO:0000256" key="8">
    <source>
        <dbReference type="ARBA" id="ARBA00038436"/>
    </source>
</evidence>
<feature type="transmembrane region" description="Helical" evidence="9">
    <location>
        <begin position="89"/>
        <end position="112"/>
    </location>
</feature>
<feature type="domain" description="Tripartite ATP-independent periplasmic transporters DctQ component" evidence="10">
    <location>
        <begin position="26"/>
        <end position="157"/>
    </location>
</feature>
<dbReference type="AlphaFoldDB" id="A0A938XYF0"/>
<comment type="similarity">
    <text evidence="8">Belongs to the TRAP transporter small permease family.</text>
</comment>